<accession>A0A392UD01</accession>
<protein>
    <submittedName>
        <fullName evidence="1">Uncharacterized protein</fullName>
    </submittedName>
</protein>
<proteinExistence type="predicted"/>
<keyword evidence="2" id="KW-1185">Reference proteome</keyword>
<evidence type="ECO:0000313" key="2">
    <source>
        <dbReference type="Proteomes" id="UP000265520"/>
    </source>
</evidence>
<organism evidence="1 2">
    <name type="scientific">Trifolium medium</name>
    <dbReference type="NCBI Taxonomy" id="97028"/>
    <lineage>
        <taxon>Eukaryota</taxon>
        <taxon>Viridiplantae</taxon>
        <taxon>Streptophyta</taxon>
        <taxon>Embryophyta</taxon>
        <taxon>Tracheophyta</taxon>
        <taxon>Spermatophyta</taxon>
        <taxon>Magnoliopsida</taxon>
        <taxon>eudicotyledons</taxon>
        <taxon>Gunneridae</taxon>
        <taxon>Pentapetalae</taxon>
        <taxon>rosids</taxon>
        <taxon>fabids</taxon>
        <taxon>Fabales</taxon>
        <taxon>Fabaceae</taxon>
        <taxon>Papilionoideae</taxon>
        <taxon>50 kb inversion clade</taxon>
        <taxon>NPAAA clade</taxon>
        <taxon>Hologalegina</taxon>
        <taxon>IRL clade</taxon>
        <taxon>Trifolieae</taxon>
        <taxon>Trifolium</taxon>
    </lineage>
</organism>
<sequence>MFDLPNNCHVNGEEHMARFFGIFN</sequence>
<dbReference type="Proteomes" id="UP000265520">
    <property type="component" value="Unassembled WGS sequence"/>
</dbReference>
<feature type="non-terminal residue" evidence="1">
    <location>
        <position position="24"/>
    </location>
</feature>
<dbReference type="AlphaFoldDB" id="A0A392UD01"/>
<evidence type="ECO:0000313" key="1">
    <source>
        <dbReference type="EMBL" id="MCI70296.1"/>
    </source>
</evidence>
<name>A0A392UD01_9FABA</name>
<reference evidence="1 2" key="1">
    <citation type="journal article" date="2018" name="Front. Plant Sci.">
        <title>Red Clover (Trifolium pratense) and Zigzag Clover (T. medium) - A Picture of Genomic Similarities and Differences.</title>
        <authorList>
            <person name="Dluhosova J."/>
            <person name="Istvanek J."/>
            <person name="Nedelnik J."/>
            <person name="Repkova J."/>
        </authorList>
    </citation>
    <scope>NUCLEOTIDE SEQUENCE [LARGE SCALE GENOMIC DNA]</scope>
    <source>
        <strain evidence="2">cv. 10/8</strain>
        <tissue evidence="1">Leaf</tissue>
    </source>
</reference>
<comment type="caution">
    <text evidence="1">The sequence shown here is derived from an EMBL/GenBank/DDBJ whole genome shotgun (WGS) entry which is preliminary data.</text>
</comment>
<dbReference type="EMBL" id="LXQA010773047">
    <property type="protein sequence ID" value="MCI70296.1"/>
    <property type="molecule type" value="Genomic_DNA"/>
</dbReference>